<gene>
    <name evidence="1" type="ORF">ISQ19_03090</name>
</gene>
<organism evidence="1 2">
    <name type="scientific">PS1 clade bacterium</name>
    <dbReference type="NCBI Taxonomy" id="2175152"/>
    <lineage>
        <taxon>Bacteria</taxon>
        <taxon>Pseudomonadati</taxon>
        <taxon>Pseudomonadota</taxon>
        <taxon>Alphaproteobacteria</taxon>
        <taxon>PS1 clade</taxon>
    </lineage>
</organism>
<proteinExistence type="predicted"/>
<evidence type="ECO:0000313" key="1">
    <source>
        <dbReference type="EMBL" id="MBL6761663.1"/>
    </source>
</evidence>
<name>A0A937HK24_9PROT</name>
<dbReference type="InterPro" id="IPR007434">
    <property type="entry name" value="FemAB-like"/>
</dbReference>
<dbReference type="PANTHER" id="PTHR47017">
    <property type="entry name" value="ACYL-COA"/>
    <property type="match status" value="1"/>
</dbReference>
<accession>A0A937HK24</accession>
<dbReference type="AlphaFoldDB" id="A0A937HK24"/>
<dbReference type="SUPFAM" id="SSF55729">
    <property type="entry name" value="Acyl-CoA N-acyltransferases (Nat)"/>
    <property type="match status" value="1"/>
</dbReference>
<dbReference type="Proteomes" id="UP000785783">
    <property type="component" value="Unassembled WGS sequence"/>
</dbReference>
<reference evidence="1" key="1">
    <citation type="submission" date="2020-10" db="EMBL/GenBank/DDBJ databases">
        <title>Microbiome of the Black Sea water column analyzed by genome centric metagenomics.</title>
        <authorList>
            <person name="Cabello-Yeves P.J."/>
            <person name="Callieri C."/>
            <person name="Picazo A."/>
            <person name="Mehrshad M."/>
            <person name="Haro-Moreno J.M."/>
            <person name="Roda-Garcia J."/>
            <person name="Dzembekova N."/>
            <person name="Slabakova V."/>
            <person name="Slabakova N."/>
            <person name="Moncheva S."/>
            <person name="Rodriguez-Valera F."/>
        </authorList>
    </citation>
    <scope>NUCLEOTIDE SEQUENCE</scope>
    <source>
        <strain evidence="1">BS307-5m-G5</strain>
    </source>
</reference>
<sequence>MSEAPLDMAVQLKVISSLNAVAAEDWDACANPDSKVYNPFLRHAFLLALEESGSAVSETGWLGQHLVLEDADGVVQAVMPLYLKNHSQGEYIFDYGWADAFHRAGGNYYPKLLCAVPFTPAGGRRLLVRDGPNALGYKTSLLAGSLTLLDKLQSSSLHINFLPEESWQALGQKGFLQRTDQQFHWLNDDYSHFEAFLEALASRKRKNLRKERAKALENGIEVEWVTGDALTDAHWDAFFHFYMDTGQRKWGTPYLTRRFFSMISETMAEDVLLILAKRDGRYIAGALNFIGGDTLFGRNWGCIEDHPFLHFELCYYQAIDFAIERGLQRVEAGAQGTHKLARGYVPHRTYSAHYIAHEGLRDAVAHYLESERQYVDNDIAVLSEHTPFRRAPKEGDEDHDQT</sequence>
<dbReference type="InterPro" id="IPR016181">
    <property type="entry name" value="Acyl_CoA_acyltransferase"/>
</dbReference>
<dbReference type="EMBL" id="JADHOK010000026">
    <property type="protein sequence ID" value="MBL6761663.1"/>
    <property type="molecule type" value="Genomic_DNA"/>
</dbReference>
<comment type="caution">
    <text evidence="1">The sequence shown here is derived from an EMBL/GenBank/DDBJ whole genome shotgun (WGS) entry which is preliminary data.</text>
</comment>
<dbReference type="PANTHER" id="PTHR47017:SF1">
    <property type="entry name" value="ACYL-COA"/>
    <property type="match status" value="1"/>
</dbReference>
<protein>
    <submittedName>
        <fullName evidence="1">N-acetyltransferase</fullName>
    </submittedName>
</protein>
<evidence type="ECO:0000313" key="2">
    <source>
        <dbReference type="Proteomes" id="UP000785783"/>
    </source>
</evidence>
<dbReference type="Pfam" id="PF04339">
    <property type="entry name" value="FemAB_like"/>
    <property type="match status" value="1"/>
</dbReference>
<dbReference type="Gene3D" id="3.40.630.30">
    <property type="match status" value="1"/>
</dbReference>